<organism evidence="3 4">
    <name type="scientific">Massarina eburnea CBS 473.64</name>
    <dbReference type="NCBI Taxonomy" id="1395130"/>
    <lineage>
        <taxon>Eukaryota</taxon>
        <taxon>Fungi</taxon>
        <taxon>Dikarya</taxon>
        <taxon>Ascomycota</taxon>
        <taxon>Pezizomycotina</taxon>
        <taxon>Dothideomycetes</taxon>
        <taxon>Pleosporomycetidae</taxon>
        <taxon>Pleosporales</taxon>
        <taxon>Massarineae</taxon>
        <taxon>Massarinaceae</taxon>
        <taxon>Massarina</taxon>
    </lineage>
</organism>
<sequence length="344" mass="40118">MVKVRRKCLEALYFPQIHSREDGVKDAHRRTFRWILEPSDTGPDASKQFKFKDWLCSKDQEQNIFWISGKPGAGKSTLMKFLVHHPTLPDHLREWAGDSKLLVAECFFWRHGSSLQRSFSGLLRSLLHKLLAQCPEMIDDAFSSPYWIDGGSRYEFPLHILREALDRVLEAADRHNVKFFFMIDGLDEYDDRPEFGPIVHSERDLVAFLGRFRDNPAVKLCLSSRPLNLFREEFERDGYHICVQDLTRDDIRTYIREEFELSPVFSKDPFQDAGFGFLVDEMMEAAQGVFLWVHLVVRSLVCEVENAASISDLRRELTKLPTELDSLYSHIFNSIDKHYQKHTA</sequence>
<feature type="domain" description="Nephrocystin 3-like N-terminal" evidence="2">
    <location>
        <begin position="46"/>
        <end position="225"/>
    </location>
</feature>
<keyword evidence="4" id="KW-1185">Reference proteome</keyword>
<reference evidence="3" key="1">
    <citation type="journal article" date="2020" name="Stud. Mycol.">
        <title>101 Dothideomycetes genomes: a test case for predicting lifestyles and emergence of pathogens.</title>
        <authorList>
            <person name="Haridas S."/>
            <person name="Albert R."/>
            <person name="Binder M."/>
            <person name="Bloem J."/>
            <person name="Labutti K."/>
            <person name="Salamov A."/>
            <person name="Andreopoulos B."/>
            <person name="Baker S."/>
            <person name="Barry K."/>
            <person name="Bills G."/>
            <person name="Bluhm B."/>
            <person name="Cannon C."/>
            <person name="Castanera R."/>
            <person name="Culley D."/>
            <person name="Daum C."/>
            <person name="Ezra D."/>
            <person name="Gonzalez J."/>
            <person name="Henrissat B."/>
            <person name="Kuo A."/>
            <person name="Liang C."/>
            <person name="Lipzen A."/>
            <person name="Lutzoni F."/>
            <person name="Magnuson J."/>
            <person name="Mondo S."/>
            <person name="Nolan M."/>
            <person name="Ohm R."/>
            <person name="Pangilinan J."/>
            <person name="Park H.-J."/>
            <person name="Ramirez L."/>
            <person name="Alfaro M."/>
            <person name="Sun H."/>
            <person name="Tritt A."/>
            <person name="Yoshinaga Y."/>
            <person name="Zwiers L.-H."/>
            <person name="Turgeon B."/>
            <person name="Goodwin S."/>
            <person name="Spatafora J."/>
            <person name="Crous P."/>
            <person name="Grigoriev I."/>
        </authorList>
    </citation>
    <scope>NUCLEOTIDE SEQUENCE</scope>
    <source>
        <strain evidence="3">CBS 473.64</strain>
    </source>
</reference>
<dbReference type="SUPFAM" id="SSF52540">
    <property type="entry name" value="P-loop containing nucleoside triphosphate hydrolases"/>
    <property type="match status" value="1"/>
</dbReference>
<evidence type="ECO:0000313" key="4">
    <source>
        <dbReference type="Proteomes" id="UP000799753"/>
    </source>
</evidence>
<dbReference type="PANTHER" id="PTHR10039">
    <property type="entry name" value="AMELOGENIN"/>
    <property type="match status" value="1"/>
</dbReference>
<protein>
    <recommendedName>
        <fullName evidence="2">Nephrocystin 3-like N-terminal domain-containing protein</fullName>
    </recommendedName>
</protein>
<dbReference type="InterPro" id="IPR056884">
    <property type="entry name" value="NPHP3-like_N"/>
</dbReference>
<name>A0A6A6RXW9_9PLEO</name>
<evidence type="ECO:0000313" key="3">
    <source>
        <dbReference type="EMBL" id="KAF2639068.1"/>
    </source>
</evidence>
<gene>
    <name evidence="3" type="ORF">P280DRAFT_403931</name>
</gene>
<dbReference type="Gene3D" id="3.40.50.300">
    <property type="entry name" value="P-loop containing nucleotide triphosphate hydrolases"/>
    <property type="match status" value="1"/>
</dbReference>
<dbReference type="Pfam" id="PF24883">
    <property type="entry name" value="NPHP3_N"/>
    <property type="match status" value="1"/>
</dbReference>
<dbReference type="OrthoDB" id="194358at2759"/>
<accession>A0A6A6RXW9</accession>
<keyword evidence="1" id="KW-0677">Repeat</keyword>
<feature type="non-terminal residue" evidence="3">
    <location>
        <position position="344"/>
    </location>
</feature>
<evidence type="ECO:0000259" key="2">
    <source>
        <dbReference type="Pfam" id="PF24883"/>
    </source>
</evidence>
<dbReference type="PANTHER" id="PTHR10039:SF5">
    <property type="entry name" value="NACHT DOMAIN-CONTAINING PROTEIN"/>
    <property type="match status" value="1"/>
</dbReference>
<proteinExistence type="predicted"/>
<dbReference type="Proteomes" id="UP000799753">
    <property type="component" value="Unassembled WGS sequence"/>
</dbReference>
<dbReference type="EMBL" id="MU006788">
    <property type="protein sequence ID" value="KAF2639068.1"/>
    <property type="molecule type" value="Genomic_DNA"/>
</dbReference>
<evidence type="ECO:0000256" key="1">
    <source>
        <dbReference type="ARBA" id="ARBA00022737"/>
    </source>
</evidence>
<dbReference type="AlphaFoldDB" id="A0A6A6RXW9"/>
<dbReference type="InterPro" id="IPR027417">
    <property type="entry name" value="P-loop_NTPase"/>
</dbReference>